<feature type="region of interest" description="Disordered" evidence="1">
    <location>
        <begin position="480"/>
        <end position="525"/>
    </location>
</feature>
<evidence type="ECO:0000313" key="4">
    <source>
        <dbReference type="Proteomes" id="UP001153076"/>
    </source>
</evidence>
<organism evidence="3 4">
    <name type="scientific">Carnegiea gigantea</name>
    <dbReference type="NCBI Taxonomy" id="171969"/>
    <lineage>
        <taxon>Eukaryota</taxon>
        <taxon>Viridiplantae</taxon>
        <taxon>Streptophyta</taxon>
        <taxon>Embryophyta</taxon>
        <taxon>Tracheophyta</taxon>
        <taxon>Spermatophyta</taxon>
        <taxon>Magnoliopsida</taxon>
        <taxon>eudicotyledons</taxon>
        <taxon>Gunneridae</taxon>
        <taxon>Pentapetalae</taxon>
        <taxon>Caryophyllales</taxon>
        <taxon>Cactineae</taxon>
        <taxon>Cactaceae</taxon>
        <taxon>Cactoideae</taxon>
        <taxon>Echinocereeae</taxon>
        <taxon>Carnegiea</taxon>
    </lineage>
</organism>
<dbReference type="Pfam" id="PF14111">
    <property type="entry name" value="DUF4283"/>
    <property type="match status" value="1"/>
</dbReference>
<proteinExistence type="predicted"/>
<sequence length="737" mass="84502">MDNHDEETVFTTPITSNAPEAQSEQTVISNSKVSTYAAFMNPDEGTSLKFVQAPLGNDRKCSKINPQDVAPEITFWQSAILCAVLGANPPLEVMDGYFRRIWSAYEIDKICLVQTRLFLVRFINQSDQLKVVSRGVYYFDRKLMVVKPWNPEMEIYTAEIKSLPIWVQFHGLDVKYWGMKSLSKIRSLLGIPIKTDRYTNERTLLRYSRVLIDILLADDFPEYVEFANDKDVLIRQSVVYEWKSFKCSHCMMFGHQEDGCRRKHRIRQEWRPIQSTVPSNQPIPSTLQAPDEEGFVNVTRRNTVSQLQSTEPVATPTVNHFSPQSSFQFCDMWVRDTSIHPMLHTVLPTNIKGDLGKKLIKFLLTIKKQLRALNKCKYANLKSQQEQARLVLTQIQQALGEQPENSALLQQERLACEHYIQISTSKKLQSYVYELQDDRGKSDKVLMKQQRSCSTIIKNCSGPQEMQTYYNSYHLSSNISNMEGSKSAQESQQPPSTGDVQQQTPAEEIRPEPETTQQPSAGKLFTGSATTTVSNVTFQVPNSNSFASLVDPEEGTFLKFMQTTEISGKKCAKIDMNDIQPEIDFWEQAVIYKVLGANPPFFVMEGFLKCIWRAFEIDRILTVKRGMFLVLFLNLQDKQAVEKRGGLESLSKIGSLLGIPLKTDKYTKERTSIRYARLLIELPLEGPFPKYIEFANEHDMLIRQLVIYEWRPLKCTHCQMFGNEEEHCKKKAGTKQV</sequence>
<dbReference type="PANTHER" id="PTHR33233">
    <property type="entry name" value="ENDONUCLEASE/EXONUCLEASE/PHOSPHATASE"/>
    <property type="match status" value="1"/>
</dbReference>
<comment type="caution">
    <text evidence="3">The sequence shown here is derived from an EMBL/GenBank/DDBJ whole genome shotgun (WGS) entry which is preliminary data.</text>
</comment>
<name>A0A9Q1JLJ7_9CARY</name>
<feature type="compositionally biased region" description="Polar residues" evidence="1">
    <location>
        <begin position="480"/>
        <end position="505"/>
    </location>
</feature>
<feature type="region of interest" description="Disordered" evidence="1">
    <location>
        <begin position="1"/>
        <end position="25"/>
    </location>
</feature>
<feature type="domain" description="DUF4283" evidence="2">
    <location>
        <begin position="76"/>
        <end position="153"/>
    </location>
</feature>
<dbReference type="OrthoDB" id="425619at2759"/>
<protein>
    <recommendedName>
        <fullName evidence="2">DUF4283 domain-containing protein</fullName>
    </recommendedName>
</protein>
<dbReference type="InterPro" id="IPR025558">
    <property type="entry name" value="DUF4283"/>
</dbReference>
<evidence type="ECO:0000259" key="2">
    <source>
        <dbReference type="Pfam" id="PF14111"/>
    </source>
</evidence>
<gene>
    <name evidence="3" type="ORF">Cgig2_031471</name>
</gene>
<dbReference type="PANTHER" id="PTHR33233:SF14">
    <property type="entry name" value="ENDONUCLEASE_EXONUCLEASE_PHOSPHATASE"/>
    <property type="match status" value="1"/>
</dbReference>
<feature type="compositionally biased region" description="Polar residues" evidence="1">
    <location>
        <begin position="9"/>
        <end position="25"/>
    </location>
</feature>
<keyword evidence="4" id="KW-1185">Reference proteome</keyword>
<dbReference type="Proteomes" id="UP001153076">
    <property type="component" value="Unassembled WGS sequence"/>
</dbReference>
<reference evidence="3" key="1">
    <citation type="submission" date="2022-04" db="EMBL/GenBank/DDBJ databases">
        <title>Carnegiea gigantea Genome sequencing and assembly v2.</title>
        <authorList>
            <person name="Copetti D."/>
            <person name="Sanderson M.J."/>
            <person name="Burquez A."/>
            <person name="Wojciechowski M.F."/>
        </authorList>
    </citation>
    <scope>NUCLEOTIDE SEQUENCE</scope>
    <source>
        <strain evidence="3">SGP5-SGP5p</strain>
        <tissue evidence="3">Aerial part</tissue>
    </source>
</reference>
<evidence type="ECO:0000256" key="1">
    <source>
        <dbReference type="SAM" id="MobiDB-lite"/>
    </source>
</evidence>
<evidence type="ECO:0000313" key="3">
    <source>
        <dbReference type="EMBL" id="KAJ8428194.1"/>
    </source>
</evidence>
<dbReference type="AlphaFoldDB" id="A0A9Q1JLJ7"/>
<dbReference type="EMBL" id="JAKOGI010001041">
    <property type="protein sequence ID" value="KAJ8428194.1"/>
    <property type="molecule type" value="Genomic_DNA"/>
</dbReference>
<accession>A0A9Q1JLJ7</accession>